<dbReference type="GO" id="GO:0016787">
    <property type="term" value="F:hydrolase activity"/>
    <property type="evidence" value="ECO:0007669"/>
    <property type="project" value="UniProtKB-KW"/>
</dbReference>
<dbReference type="PANTHER" id="PTHR43798:SF33">
    <property type="entry name" value="HYDROLASE, PUTATIVE (AFU_ORTHOLOGUE AFUA_2G14860)-RELATED"/>
    <property type="match status" value="1"/>
</dbReference>
<dbReference type="InterPro" id="IPR000073">
    <property type="entry name" value="AB_hydrolase_1"/>
</dbReference>
<dbReference type="Pfam" id="PF00561">
    <property type="entry name" value="Abhydrolase_1"/>
    <property type="match status" value="1"/>
</dbReference>
<dbReference type="AlphaFoldDB" id="A0A2N0Z3I8"/>
<organism evidence="2 3">
    <name type="scientific">Niallia nealsonii</name>
    <dbReference type="NCBI Taxonomy" id="115979"/>
    <lineage>
        <taxon>Bacteria</taxon>
        <taxon>Bacillati</taxon>
        <taxon>Bacillota</taxon>
        <taxon>Bacilli</taxon>
        <taxon>Bacillales</taxon>
        <taxon>Bacillaceae</taxon>
        <taxon>Niallia</taxon>
    </lineage>
</organism>
<comment type="caution">
    <text evidence="2">The sequence shown here is derived from an EMBL/GenBank/DDBJ whole genome shotgun (WGS) entry which is preliminary data.</text>
</comment>
<feature type="domain" description="AB hydrolase-1" evidence="1">
    <location>
        <begin position="21"/>
        <end position="117"/>
    </location>
</feature>
<dbReference type="InterPro" id="IPR050266">
    <property type="entry name" value="AB_hydrolase_sf"/>
</dbReference>
<gene>
    <name evidence="2" type="ORF">CWS01_08435</name>
</gene>
<name>A0A2N0Z3I8_9BACI</name>
<evidence type="ECO:0000313" key="3">
    <source>
        <dbReference type="Proteomes" id="UP000233375"/>
    </source>
</evidence>
<dbReference type="Proteomes" id="UP000233375">
    <property type="component" value="Unassembled WGS sequence"/>
</dbReference>
<dbReference type="InterPro" id="IPR029058">
    <property type="entry name" value="AB_hydrolase_fold"/>
</dbReference>
<dbReference type="GO" id="GO:0016020">
    <property type="term" value="C:membrane"/>
    <property type="evidence" value="ECO:0007669"/>
    <property type="project" value="TreeGrafter"/>
</dbReference>
<proteinExistence type="predicted"/>
<keyword evidence="3" id="KW-1185">Reference proteome</keyword>
<dbReference type="Gene3D" id="3.40.50.1820">
    <property type="entry name" value="alpha/beta hydrolase"/>
    <property type="match status" value="1"/>
</dbReference>
<accession>A0A2N0Z3I8</accession>
<protein>
    <submittedName>
        <fullName evidence="2">Alpha/beta hydrolase</fullName>
    </submittedName>
</protein>
<dbReference type="RefSeq" id="WP_101176749.1">
    <property type="nucleotide sequence ID" value="NZ_PISE01000016.1"/>
</dbReference>
<dbReference type="SUPFAM" id="SSF53474">
    <property type="entry name" value="alpha/beta-Hydrolases"/>
    <property type="match status" value="1"/>
</dbReference>
<sequence>MKTITINGREMAYQEAGKGKTIILIHGFCGSAKYWEKVMPLLTDFHVIAIELRGHGLTSFNGESFLIEDLAKDIHFFLNKKELADVYMFGHSLGGYVTLAFADLFPETLAGFGLIHSTAYPDTEQGKEGRLKSIKKIQDVGIVEFVDGLIPNLFSDDSIHTKKEEVEKAKEIGYETDAIAAMETLSAMRKRIDRNHIIANSEVPVLLVKGTKDKVVPLDRVTSANGKHITVELLETGHMSMVEDSQALVIAVEKFVKNK</sequence>
<keyword evidence="2" id="KW-0378">Hydrolase</keyword>
<reference evidence="2 3" key="1">
    <citation type="journal article" date="2003" name="Int. J. Syst. Evol. Microbiol.">
        <title>Bacillus nealsonii sp. nov., isolated from a spacecraft-assembly facility, whose spores are gamma-radiation resistant.</title>
        <authorList>
            <person name="Venkateswaran K."/>
            <person name="Kempf M."/>
            <person name="Chen F."/>
            <person name="Satomi M."/>
            <person name="Nicholson W."/>
            <person name="Kern R."/>
        </authorList>
    </citation>
    <scope>NUCLEOTIDE SEQUENCE [LARGE SCALE GENOMIC DNA]</scope>
    <source>
        <strain evidence="2 3">FO-92</strain>
    </source>
</reference>
<dbReference type="OrthoDB" id="252464at2"/>
<dbReference type="PRINTS" id="PR00111">
    <property type="entry name" value="ABHYDROLASE"/>
</dbReference>
<evidence type="ECO:0000259" key="1">
    <source>
        <dbReference type="Pfam" id="PF00561"/>
    </source>
</evidence>
<dbReference type="PANTHER" id="PTHR43798">
    <property type="entry name" value="MONOACYLGLYCEROL LIPASE"/>
    <property type="match status" value="1"/>
</dbReference>
<evidence type="ECO:0000313" key="2">
    <source>
        <dbReference type="EMBL" id="PKG24087.1"/>
    </source>
</evidence>
<dbReference type="EMBL" id="PISE01000016">
    <property type="protein sequence ID" value="PKG24087.1"/>
    <property type="molecule type" value="Genomic_DNA"/>
</dbReference>